<protein>
    <submittedName>
        <fullName evidence="10">ABC transporter permease</fullName>
    </submittedName>
</protein>
<feature type="domain" description="MacB-like periplasmic core" evidence="9">
    <location>
        <begin position="22"/>
        <end position="243"/>
    </location>
</feature>
<feature type="transmembrane region" description="Helical" evidence="7">
    <location>
        <begin position="692"/>
        <end position="715"/>
    </location>
</feature>
<comment type="similarity">
    <text evidence="6">Belongs to the ABC-4 integral membrane protein family.</text>
</comment>
<dbReference type="EMBL" id="JAACAK010000022">
    <property type="protein sequence ID" value="NIR74092.1"/>
    <property type="molecule type" value="Genomic_DNA"/>
</dbReference>
<proteinExistence type="inferred from homology"/>
<dbReference type="PANTHER" id="PTHR30572:SF4">
    <property type="entry name" value="ABC TRANSPORTER PERMEASE YTRF"/>
    <property type="match status" value="1"/>
</dbReference>
<evidence type="ECO:0000256" key="2">
    <source>
        <dbReference type="ARBA" id="ARBA00022475"/>
    </source>
</evidence>
<name>A0AAE4Z7V7_9BACT</name>
<evidence type="ECO:0000256" key="7">
    <source>
        <dbReference type="SAM" id="Phobius"/>
    </source>
</evidence>
<evidence type="ECO:0000313" key="11">
    <source>
        <dbReference type="Proteomes" id="UP000702544"/>
    </source>
</evidence>
<organism evidence="10 11">
    <name type="scientific">Candidatus Kutchimonas denitrificans</name>
    <dbReference type="NCBI Taxonomy" id="3056748"/>
    <lineage>
        <taxon>Bacteria</taxon>
        <taxon>Pseudomonadati</taxon>
        <taxon>Gemmatimonadota</taxon>
        <taxon>Gemmatimonadia</taxon>
        <taxon>Candidatus Palauibacterales</taxon>
        <taxon>Candidatus Palauibacteraceae</taxon>
        <taxon>Candidatus Kutchimonas</taxon>
    </lineage>
</organism>
<evidence type="ECO:0000259" key="9">
    <source>
        <dbReference type="Pfam" id="PF12704"/>
    </source>
</evidence>
<dbReference type="NCBIfam" id="TIGR03434">
    <property type="entry name" value="ADOP"/>
    <property type="match status" value="1"/>
</dbReference>
<dbReference type="Proteomes" id="UP000702544">
    <property type="component" value="Unassembled WGS sequence"/>
</dbReference>
<dbReference type="GO" id="GO:0022857">
    <property type="term" value="F:transmembrane transporter activity"/>
    <property type="evidence" value="ECO:0007669"/>
    <property type="project" value="TreeGrafter"/>
</dbReference>
<dbReference type="GO" id="GO:0005886">
    <property type="term" value="C:plasma membrane"/>
    <property type="evidence" value="ECO:0007669"/>
    <property type="project" value="UniProtKB-SubCell"/>
</dbReference>
<evidence type="ECO:0000256" key="5">
    <source>
        <dbReference type="ARBA" id="ARBA00023136"/>
    </source>
</evidence>
<gene>
    <name evidence="10" type="ORF">GWO12_03120</name>
</gene>
<feature type="transmembrane region" description="Helical" evidence="7">
    <location>
        <begin position="783"/>
        <end position="802"/>
    </location>
</feature>
<dbReference type="Pfam" id="PF12704">
    <property type="entry name" value="MacB_PCD"/>
    <property type="match status" value="2"/>
</dbReference>
<feature type="transmembrane region" description="Helical" evidence="7">
    <location>
        <begin position="749"/>
        <end position="771"/>
    </location>
</feature>
<keyword evidence="3 7" id="KW-0812">Transmembrane</keyword>
<dbReference type="InterPro" id="IPR025857">
    <property type="entry name" value="MacB_PCD"/>
</dbReference>
<evidence type="ECO:0000259" key="8">
    <source>
        <dbReference type="Pfam" id="PF02687"/>
    </source>
</evidence>
<comment type="subcellular location">
    <subcellularLocation>
        <location evidence="1">Cell membrane</location>
        <topology evidence="1">Multi-pass membrane protein</topology>
    </subcellularLocation>
</comment>
<dbReference type="Pfam" id="PF02687">
    <property type="entry name" value="FtsX"/>
    <property type="match status" value="2"/>
</dbReference>
<keyword evidence="2" id="KW-1003">Cell membrane</keyword>
<keyword evidence="4 7" id="KW-1133">Transmembrane helix</keyword>
<feature type="transmembrane region" description="Helical" evidence="7">
    <location>
        <begin position="279"/>
        <end position="303"/>
    </location>
</feature>
<feature type="transmembrane region" description="Helical" evidence="7">
    <location>
        <begin position="21"/>
        <end position="43"/>
    </location>
</feature>
<evidence type="ECO:0000256" key="1">
    <source>
        <dbReference type="ARBA" id="ARBA00004651"/>
    </source>
</evidence>
<dbReference type="AlphaFoldDB" id="A0AAE4Z7V7"/>
<keyword evidence="5 7" id="KW-0472">Membrane</keyword>
<sequence>MESLLADARFALRTLIRRPGFSGLVVLTIALGIGANTAMFSVVSGTLLRPLPYLEPDQVVLIRPLWRDGRRSSGHVGVAEYNELRRRNRSFTELAAVEIAEATLVGSGPPQEIVGARVTSSLFDVLGVGASRGRTLLSQDDAAVGADVVVVSHSLWQRAFGGDPDLLGRTIRLDQKPYTVVGIMPDGFVLPTEIRTLTRADVLMPLRFDPSRARSFAIKDLESVIGRLAPRATIGSAAADVERIATEIADEHPENYAEGGWTLDVVRPLDEAVGGVRELLILLVVGVGLVLLVGCANVAGLMLTRGAGRRRELAVRAAVGAGRGRLVRHLLTESVLLVGSGGVLGAAAAFVVVPTVRRTLFESLPRAEGIAVDPTVLLFALGVTGVTGILVGLVPAWRLSGLDLRGHLVGAGTGAGRTWSRKTGRALVVGELAVTTILVIGSMLMTRSLIELWRVDPGFESTGVLTFQVSTPRHAYPDETRVNEFHRRLVGELEAVPGVQAAGIMRRRPLADRVGTWSVMLQGRDGPAWRPEGYPEWQAVSPGVFEALEIRISRGRGLEPTDLSGPAGPILVNEAFARAYWPGEDPVGGRVRMDGGPNNPWLTIVGVVEDVSHDALAGGANPRLYIPHPHFAEATSMGPIRGVSLVLKTTLAPGALADEARSAVWSLDPEMPVTSVRTMREIVAASVSNVSLLALLLNVFGGLALVMAAVGIYGLMSQEVSSRTHEIGVRTALGADPGRTLRLFLLEGLGLGVVGVAAGSFAALAASRVLATFVFGVTPSDPVTYAGVAVALCCAAGLASYIPARRAIRVDPIVALRPE</sequence>
<evidence type="ECO:0000313" key="10">
    <source>
        <dbReference type="EMBL" id="NIR74092.1"/>
    </source>
</evidence>
<evidence type="ECO:0000256" key="6">
    <source>
        <dbReference type="ARBA" id="ARBA00038076"/>
    </source>
</evidence>
<dbReference type="PANTHER" id="PTHR30572">
    <property type="entry name" value="MEMBRANE COMPONENT OF TRANSPORTER-RELATED"/>
    <property type="match status" value="1"/>
</dbReference>
<dbReference type="InterPro" id="IPR050250">
    <property type="entry name" value="Macrolide_Exporter_MacB"/>
</dbReference>
<feature type="domain" description="ABC3 transporter permease C-terminal" evidence="8">
    <location>
        <begin position="698"/>
        <end position="812"/>
    </location>
</feature>
<feature type="transmembrane region" description="Helical" evidence="7">
    <location>
        <begin position="335"/>
        <end position="356"/>
    </location>
</feature>
<evidence type="ECO:0000256" key="4">
    <source>
        <dbReference type="ARBA" id="ARBA00022989"/>
    </source>
</evidence>
<accession>A0AAE4Z7V7</accession>
<feature type="transmembrane region" description="Helical" evidence="7">
    <location>
        <begin position="376"/>
        <end position="397"/>
    </location>
</feature>
<feature type="domain" description="MacB-like periplasmic core" evidence="9">
    <location>
        <begin position="427"/>
        <end position="663"/>
    </location>
</feature>
<reference evidence="10 11" key="1">
    <citation type="submission" date="2020-01" db="EMBL/GenBank/DDBJ databases">
        <title>Genomes assembled from Gulf of Kutch pelagic sediment metagenomes.</title>
        <authorList>
            <person name="Chandrashekar M."/>
            <person name="Mahajan M.S."/>
            <person name="Dave K.J."/>
            <person name="Vatsa P."/>
            <person name="Nathani N.M."/>
        </authorList>
    </citation>
    <scope>NUCLEOTIDE SEQUENCE [LARGE SCALE GENOMIC DNA]</scope>
    <source>
        <strain evidence="10">KS3-K002</strain>
    </source>
</reference>
<feature type="transmembrane region" description="Helical" evidence="7">
    <location>
        <begin position="426"/>
        <end position="445"/>
    </location>
</feature>
<comment type="caution">
    <text evidence="10">The sequence shown here is derived from an EMBL/GenBank/DDBJ whole genome shotgun (WGS) entry which is preliminary data.</text>
</comment>
<evidence type="ECO:0000256" key="3">
    <source>
        <dbReference type="ARBA" id="ARBA00022692"/>
    </source>
</evidence>
<dbReference type="InterPro" id="IPR017800">
    <property type="entry name" value="ADOP"/>
</dbReference>
<feature type="domain" description="ABC3 transporter permease C-terminal" evidence="8">
    <location>
        <begin position="287"/>
        <end position="402"/>
    </location>
</feature>
<dbReference type="InterPro" id="IPR003838">
    <property type="entry name" value="ABC3_permease_C"/>
</dbReference>